<keyword evidence="1" id="KW-0812">Transmembrane</keyword>
<dbReference type="Proteomes" id="UP000035681">
    <property type="component" value="Unplaced"/>
</dbReference>
<evidence type="ECO:0000313" key="3">
    <source>
        <dbReference type="WBParaSite" id="SSTP_0000229100.1"/>
    </source>
</evidence>
<evidence type="ECO:0000313" key="4">
    <source>
        <dbReference type="WBParaSite" id="TCONS_00009136.p1"/>
    </source>
</evidence>
<dbReference type="AlphaFoldDB" id="A0A0K0DYH5"/>
<name>A0A0K0DYH5_STRER</name>
<sequence length="156" mass="19392">MKKYHSRRLTTTENTFALLWVFAIENWTKIILYGFVLFFLLRITLYLLSTYLYQFFKWILQIKKLLEISKEILEKPYEEFHWNDYEFCKRYLDLYAKFRELRVASKKNNSNTLDVNSMEFMRFDDVKLCRMIRNSKKNKEKECNYEEEFDEEEESE</sequence>
<dbReference type="WBParaSite" id="SSTP_0000229100.1">
    <property type="protein sequence ID" value="SSTP_0000229100.1"/>
    <property type="gene ID" value="SSTP_0000229100"/>
</dbReference>
<protein>
    <submittedName>
        <fullName evidence="3 4">Uncharacterized protein</fullName>
    </submittedName>
</protein>
<dbReference type="WBParaSite" id="TCONS_00009136.p1">
    <property type="protein sequence ID" value="TCONS_00009136.p1"/>
    <property type="gene ID" value="XLOC_006982"/>
</dbReference>
<proteinExistence type="predicted"/>
<keyword evidence="1" id="KW-0472">Membrane</keyword>
<keyword evidence="2" id="KW-1185">Reference proteome</keyword>
<feature type="transmembrane region" description="Helical" evidence="1">
    <location>
        <begin position="30"/>
        <end position="53"/>
    </location>
</feature>
<organism evidence="3">
    <name type="scientific">Strongyloides stercoralis</name>
    <name type="common">Threadworm</name>
    <dbReference type="NCBI Taxonomy" id="6248"/>
    <lineage>
        <taxon>Eukaryota</taxon>
        <taxon>Metazoa</taxon>
        <taxon>Ecdysozoa</taxon>
        <taxon>Nematoda</taxon>
        <taxon>Chromadorea</taxon>
        <taxon>Rhabditida</taxon>
        <taxon>Tylenchina</taxon>
        <taxon>Panagrolaimomorpha</taxon>
        <taxon>Strongyloidoidea</taxon>
        <taxon>Strongyloididae</taxon>
        <taxon>Strongyloides</taxon>
    </lineage>
</organism>
<evidence type="ECO:0000313" key="2">
    <source>
        <dbReference type="Proteomes" id="UP000035681"/>
    </source>
</evidence>
<reference evidence="3" key="1">
    <citation type="submission" date="2015-08" db="UniProtKB">
        <authorList>
            <consortium name="WormBaseParasite"/>
        </authorList>
    </citation>
    <scope>IDENTIFICATION</scope>
</reference>
<evidence type="ECO:0000256" key="1">
    <source>
        <dbReference type="SAM" id="Phobius"/>
    </source>
</evidence>
<accession>A0A0K0DYH5</accession>
<keyword evidence="1" id="KW-1133">Transmembrane helix</keyword>